<dbReference type="InterPro" id="IPR039421">
    <property type="entry name" value="Type_1_exporter"/>
</dbReference>
<dbReference type="Gene3D" id="1.20.1560.10">
    <property type="entry name" value="ABC transporter type 1, transmembrane domain"/>
    <property type="match status" value="1"/>
</dbReference>
<evidence type="ECO:0000256" key="2">
    <source>
        <dbReference type="ARBA" id="ARBA00022448"/>
    </source>
</evidence>
<dbReference type="InterPro" id="IPR017871">
    <property type="entry name" value="ABC_transporter-like_CS"/>
</dbReference>
<keyword evidence="3 8" id="KW-0812">Transmembrane</keyword>
<dbReference type="AlphaFoldDB" id="A0A7Y0L5B9"/>
<dbReference type="PROSITE" id="PS00211">
    <property type="entry name" value="ABC_TRANSPORTER_1"/>
    <property type="match status" value="1"/>
</dbReference>
<accession>A0A7Y0L5B9</accession>
<evidence type="ECO:0000256" key="7">
    <source>
        <dbReference type="ARBA" id="ARBA00023136"/>
    </source>
</evidence>
<dbReference type="PROSITE" id="PS50893">
    <property type="entry name" value="ABC_TRANSPORTER_2"/>
    <property type="match status" value="1"/>
</dbReference>
<sequence length="608" mass="68540">MPKIDDWDEKREARMSDSATAMRHLVGYARPFLGEFLVVVGLVLVYIVTQVMQPWLVKIVIDKDLIVRHPAFRSIVTIGLMYLVVTVIGLFANFTQNRKLQWIGQRIVRNIRVDLFTHIESLSVRFFDTHETGRLITNVSSDTNQVSQFFTSFLLSLIQDGATLLFVMGAMLLLDWKIALVSFIVIPVIVLISALFRKKLRDNYRYTRSRYSRLIGFTAENLGGMRITQIFHQQKKQFDQHTGFNRRYTEGNINEYKWSVMFNRTFSILGNLSVAMMMWIGGEAVLHRTIQVGVLYAFISYIQQFFNPINSLTQNWNTLQTSMISAERIGGVLLTKPEIEDPPNPVTVDHVSAGGPMDVEGQVAFDQVTFGYDPDKPVIKDISFSIPPRSFVGFVGETGAGKSTLMGLLTRFYDIQQGRITVDGIDVRSFRQQDLHRVMAIVQQEVNLFSGTVADNIRLFRPDITDEAVREAAIVAGADEFIRELPGGYEARIRAKGANLSLGQRQLLAFARALALQPKILILDEATASLDSATEMTLQAGLTRIAAGRTTLVIAHRLSTIRQADLIYVMDHGRIIEQGNHEQLMHLGGYYADLVNRSAPTELVERNA</sequence>
<dbReference type="Gene3D" id="3.40.50.300">
    <property type="entry name" value="P-loop containing nucleotide triphosphate hydrolases"/>
    <property type="match status" value="1"/>
</dbReference>
<name>A0A7Y0L5B9_9FIRM</name>
<keyword evidence="2" id="KW-0813">Transport</keyword>
<evidence type="ECO:0000259" key="10">
    <source>
        <dbReference type="PROSITE" id="PS50929"/>
    </source>
</evidence>
<reference evidence="11 12" key="1">
    <citation type="submission" date="2020-04" db="EMBL/GenBank/DDBJ databases">
        <authorList>
            <person name="Zhang R."/>
            <person name="Schippers A."/>
        </authorList>
    </citation>
    <scope>NUCLEOTIDE SEQUENCE [LARGE SCALE GENOMIC DNA]</scope>
    <source>
        <strain evidence="11 12">DSM 109850</strain>
    </source>
</reference>
<comment type="caution">
    <text evidence="11">The sequence shown here is derived from an EMBL/GenBank/DDBJ whole genome shotgun (WGS) entry which is preliminary data.</text>
</comment>
<dbReference type="GO" id="GO:0015421">
    <property type="term" value="F:ABC-type oligopeptide transporter activity"/>
    <property type="evidence" value="ECO:0007669"/>
    <property type="project" value="TreeGrafter"/>
</dbReference>
<dbReference type="RefSeq" id="WP_169100858.1">
    <property type="nucleotide sequence ID" value="NZ_JABBVZ010000054.1"/>
</dbReference>
<dbReference type="Pfam" id="PF00005">
    <property type="entry name" value="ABC_tran"/>
    <property type="match status" value="1"/>
</dbReference>
<organism evidence="11 12">
    <name type="scientific">Sulfobacillus harzensis</name>
    <dbReference type="NCBI Taxonomy" id="2729629"/>
    <lineage>
        <taxon>Bacteria</taxon>
        <taxon>Bacillati</taxon>
        <taxon>Bacillota</taxon>
        <taxon>Clostridia</taxon>
        <taxon>Eubacteriales</taxon>
        <taxon>Clostridiales Family XVII. Incertae Sedis</taxon>
        <taxon>Sulfobacillus</taxon>
    </lineage>
</organism>
<keyword evidence="5 11" id="KW-0067">ATP-binding</keyword>
<evidence type="ECO:0000313" key="11">
    <source>
        <dbReference type="EMBL" id="NMP23515.1"/>
    </source>
</evidence>
<dbReference type="InterPro" id="IPR011527">
    <property type="entry name" value="ABC1_TM_dom"/>
</dbReference>
<dbReference type="InterPro" id="IPR003593">
    <property type="entry name" value="AAA+_ATPase"/>
</dbReference>
<dbReference type="InterPro" id="IPR027417">
    <property type="entry name" value="P-loop_NTPase"/>
</dbReference>
<dbReference type="GO" id="GO:0016887">
    <property type="term" value="F:ATP hydrolysis activity"/>
    <property type="evidence" value="ECO:0007669"/>
    <property type="project" value="InterPro"/>
</dbReference>
<dbReference type="CDD" id="cd18544">
    <property type="entry name" value="ABC_6TM_TmrA_like"/>
    <property type="match status" value="1"/>
</dbReference>
<dbReference type="PANTHER" id="PTHR43394:SF1">
    <property type="entry name" value="ATP-BINDING CASSETTE SUB-FAMILY B MEMBER 10, MITOCHONDRIAL"/>
    <property type="match status" value="1"/>
</dbReference>
<evidence type="ECO:0000256" key="1">
    <source>
        <dbReference type="ARBA" id="ARBA00004651"/>
    </source>
</evidence>
<feature type="domain" description="ABC transporter" evidence="9">
    <location>
        <begin position="363"/>
        <end position="597"/>
    </location>
</feature>
<keyword evidence="12" id="KW-1185">Reference proteome</keyword>
<keyword evidence="4" id="KW-0547">Nucleotide-binding</keyword>
<feature type="transmembrane region" description="Helical" evidence="8">
    <location>
        <begin position="178"/>
        <end position="196"/>
    </location>
</feature>
<dbReference type="GO" id="GO:0005886">
    <property type="term" value="C:plasma membrane"/>
    <property type="evidence" value="ECO:0007669"/>
    <property type="project" value="UniProtKB-SubCell"/>
</dbReference>
<dbReference type="Proteomes" id="UP000533476">
    <property type="component" value="Unassembled WGS sequence"/>
</dbReference>
<dbReference type="GO" id="GO:0005524">
    <property type="term" value="F:ATP binding"/>
    <property type="evidence" value="ECO:0007669"/>
    <property type="project" value="UniProtKB-KW"/>
</dbReference>
<evidence type="ECO:0000256" key="4">
    <source>
        <dbReference type="ARBA" id="ARBA00022741"/>
    </source>
</evidence>
<protein>
    <submittedName>
        <fullName evidence="11">ABC transporter ATP-binding protein</fullName>
    </submittedName>
</protein>
<feature type="domain" description="ABC transmembrane type-1" evidence="10">
    <location>
        <begin position="37"/>
        <end position="321"/>
    </location>
</feature>
<dbReference type="PROSITE" id="PS50929">
    <property type="entry name" value="ABC_TM1F"/>
    <property type="match status" value="1"/>
</dbReference>
<dbReference type="InterPro" id="IPR036640">
    <property type="entry name" value="ABC1_TM_sf"/>
</dbReference>
<dbReference type="FunFam" id="3.40.50.300:FF:000287">
    <property type="entry name" value="Multidrug ABC transporter ATP-binding protein"/>
    <property type="match status" value="1"/>
</dbReference>
<dbReference type="SUPFAM" id="SSF90123">
    <property type="entry name" value="ABC transporter transmembrane region"/>
    <property type="match status" value="1"/>
</dbReference>
<dbReference type="SUPFAM" id="SSF52540">
    <property type="entry name" value="P-loop containing nucleoside triphosphate hydrolases"/>
    <property type="match status" value="1"/>
</dbReference>
<feature type="transmembrane region" description="Helical" evidence="8">
    <location>
        <begin position="72"/>
        <end position="92"/>
    </location>
</feature>
<proteinExistence type="predicted"/>
<feature type="transmembrane region" description="Helical" evidence="8">
    <location>
        <begin position="32"/>
        <end position="52"/>
    </location>
</feature>
<keyword evidence="7 8" id="KW-0472">Membrane</keyword>
<dbReference type="PANTHER" id="PTHR43394">
    <property type="entry name" value="ATP-DEPENDENT PERMEASE MDL1, MITOCHONDRIAL"/>
    <property type="match status" value="1"/>
</dbReference>
<dbReference type="EMBL" id="JABBVZ010000054">
    <property type="protein sequence ID" value="NMP23515.1"/>
    <property type="molecule type" value="Genomic_DNA"/>
</dbReference>
<evidence type="ECO:0000256" key="3">
    <source>
        <dbReference type="ARBA" id="ARBA00022692"/>
    </source>
</evidence>
<evidence type="ECO:0000256" key="8">
    <source>
        <dbReference type="SAM" id="Phobius"/>
    </source>
</evidence>
<dbReference type="InterPro" id="IPR003439">
    <property type="entry name" value="ABC_transporter-like_ATP-bd"/>
</dbReference>
<dbReference type="Pfam" id="PF00664">
    <property type="entry name" value="ABC_membrane"/>
    <property type="match status" value="1"/>
</dbReference>
<dbReference type="SMART" id="SM00382">
    <property type="entry name" value="AAA"/>
    <property type="match status" value="1"/>
</dbReference>
<gene>
    <name evidence="11" type="ORF">HIJ39_14300</name>
</gene>
<evidence type="ECO:0000256" key="5">
    <source>
        <dbReference type="ARBA" id="ARBA00022840"/>
    </source>
</evidence>
<evidence type="ECO:0000313" key="12">
    <source>
        <dbReference type="Proteomes" id="UP000533476"/>
    </source>
</evidence>
<feature type="transmembrane region" description="Helical" evidence="8">
    <location>
        <begin position="149"/>
        <end position="172"/>
    </location>
</feature>
<evidence type="ECO:0000256" key="6">
    <source>
        <dbReference type="ARBA" id="ARBA00022989"/>
    </source>
</evidence>
<evidence type="ECO:0000259" key="9">
    <source>
        <dbReference type="PROSITE" id="PS50893"/>
    </source>
</evidence>
<comment type="subcellular location">
    <subcellularLocation>
        <location evidence="1">Cell membrane</location>
        <topology evidence="1">Multi-pass membrane protein</topology>
    </subcellularLocation>
</comment>
<keyword evidence="6 8" id="KW-1133">Transmembrane helix</keyword>